<dbReference type="AlphaFoldDB" id="A0A4D9E5M1"/>
<comment type="caution">
    <text evidence="2">The sequence shown here is derived from an EMBL/GenBank/DDBJ whole genome shotgun (WGS) entry which is preliminary data.</text>
</comment>
<dbReference type="Proteomes" id="UP000297703">
    <property type="component" value="Unassembled WGS sequence"/>
</dbReference>
<dbReference type="OrthoDB" id="9215760at2759"/>
<sequence>MKAKLLQCYVMDLSDQHSVLVQAMEELERESEWKVATLEAELQRPSLAQRPVPTEHLSGSTAAQITVTPLQQMMEQEELRVQLASKEQLIHQLNVHLREANHSQEKSKAEVLEKEAKIQELQEIITNLHHEISLKDSEAVSQLEEKHLLETTVQSLRQMVSSVPGSRPWERLPSSSRTNELLKTELERRDAKIQTLQSQLLQDKRDVLATELDAQEQRIYQLQTKQPERQAELEQKCSRIQQLEQDLEASGRLQEESQRQIEKLISSLRTWEKASGSLSCEMPARQWEEQAELQQRLADVQDELRKKETAVHRLQAELRDASLLITCEPG</sequence>
<proteinExistence type="predicted"/>
<dbReference type="EMBL" id="QXTE01000151">
    <property type="protein sequence ID" value="TFK03825.1"/>
    <property type="molecule type" value="Genomic_DNA"/>
</dbReference>
<protein>
    <submittedName>
        <fullName evidence="2">Fibrinogen C domain-containing protein 1</fullName>
    </submittedName>
</protein>
<dbReference type="InterPro" id="IPR037391">
    <property type="entry name" value="PMF1-bd"/>
</dbReference>
<reference evidence="2 3" key="1">
    <citation type="submission" date="2019-04" db="EMBL/GenBank/DDBJ databases">
        <title>Draft genome of the big-headed turtle Platysternon megacephalum.</title>
        <authorList>
            <person name="Gong S."/>
        </authorList>
    </citation>
    <scope>NUCLEOTIDE SEQUENCE [LARGE SCALE GENOMIC DNA]</scope>
    <source>
        <strain evidence="2">DO16091913</strain>
        <tissue evidence="2">Muscle</tissue>
    </source>
</reference>
<dbReference type="PANTHER" id="PTHR18881">
    <property type="entry name" value="POLYAMINE-MODULATED FACTOR 1-BINDING PROTEIN 1-RELATED"/>
    <property type="match status" value="1"/>
</dbReference>
<gene>
    <name evidence="2" type="ORF">DR999_PMT13648</name>
</gene>
<accession>A0A4D9E5M1</accession>
<reference evidence="2 3" key="2">
    <citation type="submission" date="2019-04" db="EMBL/GenBank/DDBJ databases">
        <title>The genome sequence of big-headed turtle.</title>
        <authorList>
            <person name="Gong S."/>
        </authorList>
    </citation>
    <scope>NUCLEOTIDE SEQUENCE [LARGE SCALE GENOMIC DNA]</scope>
    <source>
        <strain evidence="2">DO16091913</strain>
        <tissue evidence="2">Muscle</tissue>
    </source>
</reference>
<feature type="coiled-coil region" evidence="1">
    <location>
        <begin position="10"/>
        <end position="41"/>
    </location>
</feature>
<name>A0A4D9E5M1_9SAUR</name>
<keyword evidence="1" id="KW-0175">Coiled coil</keyword>
<dbReference type="STRING" id="55544.A0A4D9E5M1"/>
<feature type="coiled-coil region" evidence="1">
    <location>
        <begin position="290"/>
        <end position="324"/>
    </location>
</feature>
<evidence type="ECO:0000313" key="3">
    <source>
        <dbReference type="Proteomes" id="UP000297703"/>
    </source>
</evidence>
<keyword evidence="3" id="KW-1185">Reference proteome</keyword>
<feature type="coiled-coil region" evidence="1">
    <location>
        <begin position="179"/>
        <end position="260"/>
    </location>
</feature>
<evidence type="ECO:0000313" key="2">
    <source>
        <dbReference type="EMBL" id="TFK03825.1"/>
    </source>
</evidence>
<dbReference type="GO" id="GO:0007283">
    <property type="term" value="P:spermatogenesis"/>
    <property type="evidence" value="ECO:0007669"/>
    <property type="project" value="TreeGrafter"/>
</dbReference>
<evidence type="ECO:0000256" key="1">
    <source>
        <dbReference type="SAM" id="Coils"/>
    </source>
</evidence>
<organism evidence="2 3">
    <name type="scientific">Platysternon megacephalum</name>
    <name type="common">big-headed turtle</name>
    <dbReference type="NCBI Taxonomy" id="55544"/>
    <lineage>
        <taxon>Eukaryota</taxon>
        <taxon>Metazoa</taxon>
        <taxon>Chordata</taxon>
        <taxon>Craniata</taxon>
        <taxon>Vertebrata</taxon>
        <taxon>Euteleostomi</taxon>
        <taxon>Archelosauria</taxon>
        <taxon>Testudinata</taxon>
        <taxon>Testudines</taxon>
        <taxon>Cryptodira</taxon>
        <taxon>Durocryptodira</taxon>
        <taxon>Testudinoidea</taxon>
        <taxon>Platysternidae</taxon>
        <taxon>Platysternon</taxon>
    </lineage>
</organism>
<dbReference type="PANTHER" id="PTHR18881:SF2">
    <property type="entry name" value="POLYAMINE-MODULATED FACTOR 1-BINDING PROTEIN 1"/>
    <property type="match status" value="1"/>
</dbReference>
<feature type="coiled-coil region" evidence="1">
    <location>
        <begin position="104"/>
        <end position="131"/>
    </location>
</feature>